<dbReference type="EMBL" id="BK032686">
    <property type="protein sequence ID" value="DAF55092.1"/>
    <property type="molecule type" value="Genomic_DNA"/>
</dbReference>
<proteinExistence type="predicted"/>
<evidence type="ECO:0000313" key="1">
    <source>
        <dbReference type="EMBL" id="DAF55092.1"/>
    </source>
</evidence>
<reference evidence="1" key="1">
    <citation type="journal article" date="2021" name="Proc. Natl. Acad. Sci. U.S.A.">
        <title>A Catalog of Tens of Thousands of Viruses from Human Metagenomes Reveals Hidden Associations with Chronic Diseases.</title>
        <authorList>
            <person name="Tisza M.J."/>
            <person name="Buck C.B."/>
        </authorList>
    </citation>
    <scope>NUCLEOTIDE SEQUENCE</scope>
    <source>
        <strain evidence="1">CtDOT22</strain>
    </source>
</reference>
<sequence>MSKNIITVTLSGILPRVSAFIDGFKDDDVELEVKKDLTQGDLEEYEVNLSYDSDKVEDPIIVLKKSLPDTINLMNTATQSRYYGMNEDLINLKDSIPTDYLSFDYYPDRLKILGKDLYSAINIIRAEKEVESDSVYVNAFLDIAHLLLFEQQPYTKYSMRNERDVLNLYTLACQDLMREGNTQGIILVNVLNLALNAMFSSVHRGKVKISEKIVNPNKFSIQKYLRDSQYDYDKVVMTNRVEFYDGNYPKSSFFIKEVNKKLDNVSDKGVDFIESLYHDALNEIANVKDDDVVNSVDRTWELYKIGL</sequence>
<protein>
    <submittedName>
        <fullName evidence="1">Uncharacterized protein</fullName>
    </submittedName>
</protein>
<accession>A0A8S5SVI2</accession>
<organism evidence="1">
    <name type="scientific">Siphoviridae sp. ctDOT22</name>
    <dbReference type="NCBI Taxonomy" id="2827812"/>
    <lineage>
        <taxon>Viruses</taxon>
        <taxon>Duplodnaviria</taxon>
        <taxon>Heunggongvirae</taxon>
        <taxon>Uroviricota</taxon>
        <taxon>Caudoviricetes</taxon>
    </lineage>
</organism>
<name>A0A8S5SVI2_9CAUD</name>